<dbReference type="SUPFAM" id="SSF51695">
    <property type="entry name" value="PLC-like phosphodiesterases"/>
    <property type="match status" value="1"/>
</dbReference>
<accession>A0A562T628</accession>
<protein>
    <submittedName>
        <fullName evidence="3">Glycerophosphoryl diester phosphodiesterase family protein</fullName>
    </submittedName>
</protein>
<dbReference type="GO" id="GO:0005886">
    <property type="term" value="C:plasma membrane"/>
    <property type="evidence" value="ECO:0007669"/>
    <property type="project" value="TreeGrafter"/>
</dbReference>
<evidence type="ECO:0000256" key="1">
    <source>
        <dbReference type="SAM" id="SignalP"/>
    </source>
</evidence>
<feature type="signal peptide" evidence="1">
    <location>
        <begin position="1"/>
        <end position="25"/>
    </location>
</feature>
<dbReference type="OrthoDB" id="384721at2"/>
<dbReference type="InterPro" id="IPR017946">
    <property type="entry name" value="PLC-like_Pdiesterase_TIM-brl"/>
</dbReference>
<keyword evidence="4" id="KW-1185">Reference proteome</keyword>
<dbReference type="RefSeq" id="WP_145714060.1">
    <property type="nucleotide sequence ID" value="NZ_BAAAFY010000001.1"/>
</dbReference>
<dbReference type="AlphaFoldDB" id="A0A562T628"/>
<reference evidence="3 4" key="1">
    <citation type="journal article" date="2013" name="Stand. Genomic Sci.">
        <title>Genomic Encyclopedia of Type Strains, Phase I: The one thousand microbial genomes (KMG-I) project.</title>
        <authorList>
            <person name="Kyrpides N.C."/>
            <person name="Woyke T."/>
            <person name="Eisen J.A."/>
            <person name="Garrity G."/>
            <person name="Lilburn T.G."/>
            <person name="Beck B.J."/>
            <person name="Whitman W.B."/>
            <person name="Hugenholtz P."/>
            <person name="Klenk H.P."/>
        </authorList>
    </citation>
    <scope>NUCLEOTIDE SEQUENCE [LARGE SCALE GENOMIC DNA]</scope>
    <source>
        <strain evidence="3 4">DSM 13484</strain>
    </source>
</reference>
<evidence type="ECO:0000313" key="4">
    <source>
        <dbReference type="Proteomes" id="UP000316778"/>
    </source>
</evidence>
<dbReference type="PANTHER" id="PTHR46320:SF1">
    <property type="entry name" value="GLYCEROPHOSPHODIESTER PHOSPHODIESTERASE 1"/>
    <property type="match status" value="1"/>
</dbReference>
<sequence>MKCKKGDIYFSLLLSLCCLCQPVWAQSSLPSKGFGRYFLIAHRGGVVDSSHAESSLSALQDAIERGYWMVELDLRLTKDSVLIIQHDNNFRRYYSMDKPVSAMTWEEISQLQGSRGNQVMRLEEALANCSGRIQVMLDNKISGNDTLLFRRVLRLLQQYGLDKQAMMIGTDESTEYFTGKIKLSCTRQQLEVNRQKPGYNPEHYYLFGDVKNMSEDDVKWAQYQGIMVVGVINSFRYRGRARPQAVAAREIARLKSWGVQYFQIDSEFDRFFH</sequence>
<evidence type="ECO:0000313" key="3">
    <source>
        <dbReference type="EMBL" id="TWI88536.1"/>
    </source>
</evidence>
<feature type="domain" description="GP-PDE" evidence="2">
    <location>
        <begin position="37"/>
        <end position="273"/>
    </location>
</feature>
<dbReference type="GO" id="GO:0006644">
    <property type="term" value="P:phospholipid metabolic process"/>
    <property type="evidence" value="ECO:0007669"/>
    <property type="project" value="TreeGrafter"/>
</dbReference>
<dbReference type="GO" id="GO:0008889">
    <property type="term" value="F:glycerophosphodiester phosphodiesterase activity"/>
    <property type="evidence" value="ECO:0007669"/>
    <property type="project" value="TreeGrafter"/>
</dbReference>
<proteinExistence type="predicted"/>
<organism evidence="3 4">
    <name type="scientific">Chitinophaga japonensis</name>
    <name type="common">Flexibacter japonensis</name>
    <dbReference type="NCBI Taxonomy" id="104662"/>
    <lineage>
        <taxon>Bacteria</taxon>
        <taxon>Pseudomonadati</taxon>
        <taxon>Bacteroidota</taxon>
        <taxon>Chitinophagia</taxon>
        <taxon>Chitinophagales</taxon>
        <taxon>Chitinophagaceae</taxon>
        <taxon>Chitinophaga</taxon>
    </lineage>
</organism>
<dbReference type="PANTHER" id="PTHR46320">
    <property type="entry name" value="GLYCEROPHOSPHODIESTER PHOSPHODIESTERASE 1"/>
    <property type="match status" value="1"/>
</dbReference>
<dbReference type="EMBL" id="VLLG01000003">
    <property type="protein sequence ID" value="TWI88536.1"/>
    <property type="molecule type" value="Genomic_DNA"/>
</dbReference>
<feature type="chain" id="PRO_5021771649" evidence="1">
    <location>
        <begin position="26"/>
        <end position="273"/>
    </location>
</feature>
<dbReference type="GO" id="GO:0070291">
    <property type="term" value="P:N-acylethanolamine metabolic process"/>
    <property type="evidence" value="ECO:0007669"/>
    <property type="project" value="TreeGrafter"/>
</dbReference>
<keyword evidence="1" id="KW-0732">Signal</keyword>
<dbReference type="Gene3D" id="3.20.20.190">
    <property type="entry name" value="Phosphatidylinositol (PI) phosphodiesterase"/>
    <property type="match status" value="1"/>
</dbReference>
<gene>
    <name evidence="3" type="ORF">LX66_2621</name>
</gene>
<evidence type="ECO:0000259" key="2">
    <source>
        <dbReference type="PROSITE" id="PS51704"/>
    </source>
</evidence>
<comment type="caution">
    <text evidence="3">The sequence shown here is derived from an EMBL/GenBank/DDBJ whole genome shotgun (WGS) entry which is preliminary data.</text>
</comment>
<dbReference type="Pfam" id="PF03009">
    <property type="entry name" value="GDPD"/>
    <property type="match status" value="1"/>
</dbReference>
<name>A0A562T628_CHIJA</name>
<dbReference type="Proteomes" id="UP000316778">
    <property type="component" value="Unassembled WGS sequence"/>
</dbReference>
<dbReference type="GO" id="GO:0006580">
    <property type="term" value="P:ethanolamine metabolic process"/>
    <property type="evidence" value="ECO:0007669"/>
    <property type="project" value="TreeGrafter"/>
</dbReference>
<dbReference type="PROSITE" id="PS51704">
    <property type="entry name" value="GP_PDE"/>
    <property type="match status" value="1"/>
</dbReference>
<dbReference type="InterPro" id="IPR030395">
    <property type="entry name" value="GP_PDE_dom"/>
</dbReference>